<sequence>MGDAVLDCFAGVGTLAAQCLLLCRHHISCEKDWSVFSACLGLGDRAYSSAGATFSDTSQQSGETIAAPHTTFTASLLAWRATGPSTSAFSASIFKAPPGVDALPLSLPTGLPTYGSTLFHLEEFPHHLVHCPH</sequence>
<accession>A0A9D4VAG1</accession>
<gene>
    <name evidence="1" type="ORF">GOP47_0002346</name>
</gene>
<dbReference type="SUPFAM" id="SSF53335">
    <property type="entry name" value="S-adenosyl-L-methionine-dependent methyltransferases"/>
    <property type="match status" value="1"/>
</dbReference>
<dbReference type="Proteomes" id="UP000886520">
    <property type="component" value="Chromosome 2"/>
</dbReference>
<dbReference type="Gene3D" id="3.40.50.150">
    <property type="entry name" value="Vaccinia Virus protein VP39"/>
    <property type="match status" value="1"/>
</dbReference>
<protein>
    <submittedName>
        <fullName evidence="1">Uncharacterized protein</fullName>
    </submittedName>
</protein>
<comment type="caution">
    <text evidence="1">The sequence shown here is derived from an EMBL/GenBank/DDBJ whole genome shotgun (WGS) entry which is preliminary data.</text>
</comment>
<dbReference type="EMBL" id="JABFUD020000003">
    <property type="protein sequence ID" value="KAI5082603.1"/>
    <property type="molecule type" value="Genomic_DNA"/>
</dbReference>
<evidence type="ECO:0000313" key="2">
    <source>
        <dbReference type="Proteomes" id="UP000886520"/>
    </source>
</evidence>
<dbReference type="AlphaFoldDB" id="A0A9D4VAG1"/>
<dbReference type="InterPro" id="IPR029063">
    <property type="entry name" value="SAM-dependent_MTases_sf"/>
</dbReference>
<reference evidence="1" key="1">
    <citation type="submission" date="2021-01" db="EMBL/GenBank/DDBJ databases">
        <title>Adiantum capillus-veneris genome.</title>
        <authorList>
            <person name="Fang Y."/>
            <person name="Liao Q."/>
        </authorList>
    </citation>
    <scope>NUCLEOTIDE SEQUENCE</scope>
    <source>
        <strain evidence="1">H3</strain>
        <tissue evidence="1">Leaf</tissue>
    </source>
</reference>
<organism evidence="1 2">
    <name type="scientific">Adiantum capillus-veneris</name>
    <name type="common">Maidenhair fern</name>
    <dbReference type="NCBI Taxonomy" id="13818"/>
    <lineage>
        <taxon>Eukaryota</taxon>
        <taxon>Viridiplantae</taxon>
        <taxon>Streptophyta</taxon>
        <taxon>Embryophyta</taxon>
        <taxon>Tracheophyta</taxon>
        <taxon>Polypodiopsida</taxon>
        <taxon>Polypodiidae</taxon>
        <taxon>Polypodiales</taxon>
        <taxon>Pteridineae</taxon>
        <taxon>Pteridaceae</taxon>
        <taxon>Vittarioideae</taxon>
        <taxon>Adiantum</taxon>
    </lineage>
</organism>
<proteinExistence type="predicted"/>
<evidence type="ECO:0000313" key="1">
    <source>
        <dbReference type="EMBL" id="KAI5082603.1"/>
    </source>
</evidence>
<keyword evidence="2" id="KW-1185">Reference proteome</keyword>
<name>A0A9D4VAG1_ADICA</name>